<organism evidence="3 4">
    <name type="scientific">Bordetella genomosp. 8</name>
    <dbReference type="NCBI Taxonomy" id="1416806"/>
    <lineage>
        <taxon>Bacteria</taxon>
        <taxon>Pseudomonadati</taxon>
        <taxon>Pseudomonadota</taxon>
        <taxon>Betaproteobacteria</taxon>
        <taxon>Burkholderiales</taxon>
        <taxon>Alcaligenaceae</taxon>
        <taxon>Bordetella</taxon>
    </lineage>
</organism>
<feature type="chain" id="PRO_5012416244" description="Acid-shock protein" evidence="2">
    <location>
        <begin position="29"/>
        <end position="68"/>
    </location>
</feature>
<evidence type="ECO:0000313" key="3">
    <source>
        <dbReference type="EMBL" id="ARP82536.1"/>
    </source>
</evidence>
<sequence>MTNRSRIATFLTASALCLGLTAAPAVFAADAGTTAKPAKTTTHKHKAKSGTKAKKSATPATPATPAAK</sequence>
<reference evidence="3 4" key="1">
    <citation type="submission" date="2017-05" db="EMBL/GenBank/DDBJ databases">
        <title>Complete and WGS of Bordetella genogroups.</title>
        <authorList>
            <person name="Spilker T."/>
            <person name="LiPuma J."/>
        </authorList>
    </citation>
    <scope>NUCLEOTIDE SEQUENCE [LARGE SCALE GENOMIC DNA]</scope>
    <source>
        <strain evidence="3 4">AU19157</strain>
    </source>
</reference>
<evidence type="ECO:0000256" key="2">
    <source>
        <dbReference type="SAM" id="SignalP"/>
    </source>
</evidence>
<dbReference type="RefSeq" id="WP_086065897.1">
    <property type="nucleotide sequence ID" value="NZ_CP021108.1"/>
</dbReference>
<protein>
    <recommendedName>
        <fullName evidence="5">Acid-shock protein</fullName>
    </recommendedName>
</protein>
<gene>
    <name evidence="3" type="ORF">CAL12_18085</name>
</gene>
<feature type="signal peptide" evidence="2">
    <location>
        <begin position="1"/>
        <end position="28"/>
    </location>
</feature>
<accession>A0A1W6YN46</accession>
<name>A0A1W6YN46_9BORD</name>
<dbReference type="EMBL" id="CP021108">
    <property type="protein sequence ID" value="ARP82536.1"/>
    <property type="molecule type" value="Genomic_DNA"/>
</dbReference>
<feature type="region of interest" description="Disordered" evidence="1">
    <location>
        <begin position="32"/>
        <end position="68"/>
    </location>
</feature>
<evidence type="ECO:0008006" key="5">
    <source>
        <dbReference type="Google" id="ProtNLM"/>
    </source>
</evidence>
<keyword evidence="4" id="KW-1185">Reference proteome</keyword>
<feature type="compositionally biased region" description="Low complexity" evidence="1">
    <location>
        <begin position="56"/>
        <end position="68"/>
    </location>
</feature>
<dbReference type="AlphaFoldDB" id="A0A1W6YN46"/>
<dbReference type="Proteomes" id="UP000194151">
    <property type="component" value="Chromosome"/>
</dbReference>
<dbReference type="STRING" id="1416806.CAL12_18085"/>
<dbReference type="KEGG" id="bgv:CAL12_18085"/>
<proteinExistence type="predicted"/>
<evidence type="ECO:0000256" key="1">
    <source>
        <dbReference type="SAM" id="MobiDB-lite"/>
    </source>
</evidence>
<feature type="compositionally biased region" description="Basic residues" evidence="1">
    <location>
        <begin position="41"/>
        <end position="55"/>
    </location>
</feature>
<evidence type="ECO:0000313" key="4">
    <source>
        <dbReference type="Proteomes" id="UP000194151"/>
    </source>
</evidence>
<keyword evidence="2" id="KW-0732">Signal</keyword>